<evidence type="ECO:0000313" key="1">
    <source>
        <dbReference type="EMBL" id="MDO5976782.1"/>
    </source>
</evidence>
<organism evidence="1 2">
    <name type="scientific">Flavivirga jejuensis</name>
    <dbReference type="NCBI Taxonomy" id="870487"/>
    <lineage>
        <taxon>Bacteria</taxon>
        <taxon>Pseudomonadati</taxon>
        <taxon>Bacteroidota</taxon>
        <taxon>Flavobacteriia</taxon>
        <taxon>Flavobacteriales</taxon>
        <taxon>Flavobacteriaceae</taxon>
        <taxon>Flavivirga</taxon>
    </lineage>
</organism>
<comment type="caution">
    <text evidence="1">The sequence shown here is derived from an EMBL/GenBank/DDBJ whole genome shotgun (WGS) entry which is preliminary data.</text>
</comment>
<gene>
    <name evidence="1" type="ORF">Q4Q40_21490</name>
</gene>
<evidence type="ECO:0000313" key="2">
    <source>
        <dbReference type="Proteomes" id="UP001176806"/>
    </source>
</evidence>
<dbReference type="EMBL" id="JAUOEL010000009">
    <property type="protein sequence ID" value="MDO5976782.1"/>
    <property type="molecule type" value="Genomic_DNA"/>
</dbReference>
<keyword evidence="2" id="KW-1185">Reference proteome</keyword>
<protein>
    <submittedName>
        <fullName evidence="1">Transposase</fullName>
    </submittedName>
</protein>
<name>A0ABT8WV93_9FLAO</name>
<proteinExistence type="predicted"/>
<accession>A0ABT8WV93</accession>
<sequence length="32" mass="3786">MGYLENVISDRHLMQHSSMRLDILYFLGCDID</sequence>
<reference evidence="1" key="1">
    <citation type="submission" date="2023-07" db="EMBL/GenBank/DDBJ databases">
        <title>Two novel species in the genus Flavivirga.</title>
        <authorList>
            <person name="Kwon K."/>
        </authorList>
    </citation>
    <scope>NUCLEOTIDE SEQUENCE</scope>
    <source>
        <strain evidence="1">KACC 14158</strain>
    </source>
</reference>
<dbReference type="Proteomes" id="UP001176806">
    <property type="component" value="Unassembled WGS sequence"/>
</dbReference>
<dbReference type="RefSeq" id="WP_303304262.1">
    <property type="nucleotide sequence ID" value="NZ_JAUOEL010000009.1"/>
</dbReference>